<organism evidence="1">
    <name type="scientific">viral metagenome</name>
    <dbReference type="NCBI Taxonomy" id="1070528"/>
    <lineage>
        <taxon>unclassified sequences</taxon>
        <taxon>metagenomes</taxon>
        <taxon>organismal metagenomes</taxon>
    </lineage>
</organism>
<dbReference type="InterPro" id="IPR027417">
    <property type="entry name" value="P-loop_NTPase"/>
</dbReference>
<reference evidence="1" key="1">
    <citation type="journal article" date="2020" name="Nature">
        <title>Giant virus diversity and host interactions through global metagenomics.</title>
        <authorList>
            <person name="Schulz F."/>
            <person name="Roux S."/>
            <person name="Paez-Espino D."/>
            <person name="Jungbluth S."/>
            <person name="Walsh D.A."/>
            <person name="Denef V.J."/>
            <person name="McMahon K.D."/>
            <person name="Konstantinidis K.T."/>
            <person name="Eloe-Fadrosh E.A."/>
            <person name="Kyrpides N.C."/>
            <person name="Woyke T."/>
        </authorList>
    </citation>
    <scope>NUCLEOTIDE SEQUENCE</scope>
    <source>
        <strain evidence="1">GVMAG-S-1016704-121</strain>
    </source>
</reference>
<name>A0A6C0LST1_9ZZZZ</name>
<accession>A0A6C0LST1</accession>
<sequence>MFLQEYHSDQRDDYESYESYAPTELNITLTPDAAPLHNEPAMDMSDGDDKEYKIIKCGDKEYKMHDLSAINIDITDIPDDDKPMNSKCAIYSFGYTRANAMKPLRAIIAAMDNIKTPNDVFTECEKIPNTLSKNSKNSATVLIMETKDGVKLCLLRSRNIYVWKPGDTPDNLDTWRKIKLPKLPHMSPAETKQRLNDAISNINERLPVGFSAHLNMNGDINALFAMGYYVKVGNIKYKSSSTVQNIISSGNLNIGLMSTLMNCNVLEVVPLTMINGPIGVNQISKEDHETNVNEYMAQTTNHLDLDTTFNEYNIHKVLFREPGVNKKSTTEVSANYYTNTYLSLKYTLQDTPQYVIVKLGPNLGDTFRESKRNTAINPKMDHASKFMSVDLKPEKLQNSFNVFVNENSYETLDDAVNAFVLQYSPYCKQLTYQQLRALLGINPDTTSDEKHGIYSKMHKNHNTYPGITPDTASNMTRQQMIQQHLRISNTHEDKKLEHDKIPDEVATSDKKICKDIWEETIRRYYPTNYTPFQLRCIAFGVFVNRVFKHGIALCLPTGAGKTAVMKATLYECSVYSNKPVLLIFKDTEYMAKMNEDRDAMKDSIPYYDFSEKYNSYRNGNPLEPCVFVTSSAYISRNITSEPDINFIRENFAAFALDESRNTSGLMNTTNISETLFKIRQSMPYSSMNAEPSSLTALESDVKTVTGLDVKNPKTMRLIQSGIMVTSNKLSGYPEMITSPSKFDENDHFFHRAIAPTLEKLISSESFISKSKNAMTIIEASSNNKRERKYCPVIYLHGKTSQQKVQKMCKDRGFNILILNGIGDTISKKSKEIDPSIHDAVIIGLQACVGIDGMQKTCRYLIDLEVSSSYIRIQRFGRFSRTNAAYAQFFYASAIRHHTYPMLKSRIDEYELSDILQHRPNIKMKDRYQLYMDIYRYNCSHISSDWLDKYVEMNGKPKTYEEFVSDDMSSLTKMSDLLTKQTDKSSDNANGYARCEWEKNVTQAIARYLSTLYKIPYDSISQERGFYTELGIYRRYDMSFVINGVHYVVEVKKLNHNKISSVPTQLMDARDSLGLSSGKPVIPIAIFFEDKNTTENDCIKLCGSYCKVANKLFDDIHQVYMVTGDFITNSDIAKELHLSGEDIATICKEDETENDISGSDIVQFNITNIIERKVGSNESSQMDVIMKDVTMDSSLFADISHDSTDHMCKRRRIV</sequence>
<dbReference type="SUPFAM" id="SSF52540">
    <property type="entry name" value="P-loop containing nucleoside triphosphate hydrolases"/>
    <property type="match status" value="1"/>
</dbReference>
<protein>
    <submittedName>
        <fullName evidence="1">Uncharacterized protein</fullName>
    </submittedName>
</protein>
<proteinExistence type="predicted"/>
<dbReference type="AlphaFoldDB" id="A0A6C0LST1"/>
<evidence type="ECO:0000313" key="1">
    <source>
        <dbReference type="EMBL" id="QHU33440.1"/>
    </source>
</evidence>
<dbReference type="EMBL" id="MN740557">
    <property type="protein sequence ID" value="QHU33440.1"/>
    <property type="molecule type" value="Genomic_DNA"/>
</dbReference>